<evidence type="ECO:0000259" key="10">
    <source>
        <dbReference type="PROSITE" id="PS50290"/>
    </source>
</evidence>
<evidence type="ECO:0000256" key="4">
    <source>
        <dbReference type="ARBA" id="ARBA00022679"/>
    </source>
</evidence>
<dbReference type="GO" id="GO:0005524">
    <property type="term" value="F:ATP binding"/>
    <property type="evidence" value="ECO:0007669"/>
    <property type="project" value="UniProtKB-UniRule"/>
</dbReference>
<dbReference type="GO" id="GO:0046854">
    <property type="term" value="P:phosphatidylinositol phosphate biosynthetic process"/>
    <property type="evidence" value="ECO:0007669"/>
    <property type="project" value="UniProtKB-UniRule"/>
</dbReference>
<evidence type="ECO:0000256" key="9">
    <source>
        <dbReference type="RuleBase" id="RU367084"/>
    </source>
</evidence>
<keyword evidence="6 9" id="KW-0418">Kinase</keyword>
<dbReference type="PROSITE" id="PS50290">
    <property type="entry name" value="PI3_4_KINASE_3"/>
    <property type="match status" value="1"/>
</dbReference>
<feature type="domain" description="PI3K/PI4K catalytic" evidence="10">
    <location>
        <begin position="1"/>
        <end position="312"/>
    </location>
</feature>
<dbReference type="GO" id="GO:0005802">
    <property type="term" value="C:trans-Golgi network"/>
    <property type="evidence" value="ECO:0007669"/>
    <property type="project" value="TreeGrafter"/>
</dbReference>
<gene>
    <name evidence="11" type="ORF">NQ314_013246</name>
</gene>
<protein>
    <recommendedName>
        <fullName evidence="9">Phosphatidylinositol 4-kinase type 2</fullName>
        <ecNumber evidence="9">2.7.1.67</ecNumber>
    </recommendedName>
</protein>
<comment type="caution">
    <text evidence="11">The sequence shown here is derived from an EMBL/GenBank/DDBJ whole genome shotgun (WGS) entry which is preliminary data.</text>
</comment>
<dbReference type="Pfam" id="PF00454">
    <property type="entry name" value="PI3_PI4_kinase"/>
    <property type="match status" value="1"/>
</dbReference>
<accession>A0AAV8X6T1</accession>
<keyword evidence="12" id="KW-1185">Reference proteome</keyword>
<evidence type="ECO:0000256" key="3">
    <source>
        <dbReference type="ARBA" id="ARBA00022475"/>
    </source>
</evidence>
<organism evidence="11 12">
    <name type="scientific">Rhamnusium bicolor</name>
    <dbReference type="NCBI Taxonomy" id="1586634"/>
    <lineage>
        <taxon>Eukaryota</taxon>
        <taxon>Metazoa</taxon>
        <taxon>Ecdysozoa</taxon>
        <taxon>Arthropoda</taxon>
        <taxon>Hexapoda</taxon>
        <taxon>Insecta</taxon>
        <taxon>Pterygota</taxon>
        <taxon>Neoptera</taxon>
        <taxon>Endopterygota</taxon>
        <taxon>Coleoptera</taxon>
        <taxon>Polyphaga</taxon>
        <taxon>Cucujiformia</taxon>
        <taxon>Chrysomeloidea</taxon>
        <taxon>Cerambycidae</taxon>
        <taxon>Lepturinae</taxon>
        <taxon>Rhagiini</taxon>
        <taxon>Rhamnusium</taxon>
    </lineage>
</organism>
<keyword evidence="8 9" id="KW-0472">Membrane</keyword>
<keyword evidence="4 9" id="KW-0808">Transferase</keyword>
<dbReference type="InterPro" id="IPR000403">
    <property type="entry name" value="PI3/4_kinase_cat_dom"/>
</dbReference>
<dbReference type="GO" id="GO:0004430">
    <property type="term" value="F:1-phosphatidylinositol 4-kinase activity"/>
    <property type="evidence" value="ECO:0007669"/>
    <property type="project" value="UniProtKB-UniRule"/>
</dbReference>
<proteinExistence type="inferred from homology"/>
<dbReference type="GO" id="GO:0005765">
    <property type="term" value="C:lysosomal membrane"/>
    <property type="evidence" value="ECO:0007669"/>
    <property type="project" value="TreeGrafter"/>
</dbReference>
<dbReference type="AlphaFoldDB" id="A0AAV8X6T1"/>
<reference evidence="11" key="1">
    <citation type="journal article" date="2023" name="Insect Mol. Biol.">
        <title>Genome sequencing provides insights into the evolution of gene families encoding plant cell wall-degrading enzymes in longhorned beetles.</title>
        <authorList>
            <person name="Shin N.R."/>
            <person name="Okamura Y."/>
            <person name="Kirsch R."/>
            <person name="Pauchet Y."/>
        </authorList>
    </citation>
    <scope>NUCLEOTIDE SEQUENCE</scope>
    <source>
        <strain evidence="11">RBIC_L_NR</strain>
    </source>
</reference>
<evidence type="ECO:0000256" key="5">
    <source>
        <dbReference type="ARBA" id="ARBA00022741"/>
    </source>
</evidence>
<comment type="similarity">
    <text evidence="2 9">Belongs to the PI3/PI4-kinase family. Type II PI4K subfamily.</text>
</comment>
<comment type="subcellular location">
    <subcellularLocation>
        <location evidence="1">Cell membrane</location>
    </subcellularLocation>
    <subcellularLocation>
        <location evidence="9">Membrane</location>
        <topology evidence="9">Peripheral membrane protein</topology>
    </subcellularLocation>
</comment>
<evidence type="ECO:0000256" key="2">
    <source>
        <dbReference type="ARBA" id="ARBA00008941"/>
    </source>
</evidence>
<keyword evidence="3" id="KW-1003">Cell membrane</keyword>
<dbReference type="InterPro" id="IPR039756">
    <property type="entry name" value="Lsb6/PI4K2"/>
</dbReference>
<dbReference type="GO" id="GO:0005768">
    <property type="term" value="C:endosome"/>
    <property type="evidence" value="ECO:0007669"/>
    <property type="project" value="TreeGrafter"/>
</dbReference>
<evidence type="ECO:0000313" key="12">
    <source>
        <dbReference type="Proteomes" id="UP001162156"/>
    </source>
</evidence>
<evidence type="ECO:0000256" key="1">
    <source>
        <dbReference type="ARBA" id="ARBA00004236"/>
    </source>
</evidence>
<keyword evidence="7 9" id="KW-0067">ATP-binding</keyword>
<name>A0AAV8X6T1_9CUCU</name>
<dbReference type="GO" id="GO:0005886">
    <property type="term" value="C:plasma membrane"/>
    <property type="evidence" value="ECO:0007669"/>
    <property type="project" value="UniProtKB-SubCell"/>
</dbReference>
<evidence type="ECO:0000313" key="11">
    <source>
        <dbReference type="EMBL" id="KAJ8934647.1"/>
    </source>
</evidence>
<keyword evidence="5 9" id="KW-0547">Nucleotide-binding</keyword>
<dbReference type="PANTHER" id="PTHR12865">
    <property type="entry name" value="PHOSPHATIDYLINOSITOL 4-KINASE TYPE-II"/>
    <property type="match status" value="1"/>
</dbReference>
<evidence type="ECO:0000256" key="6">
    <source>
        <dbReference type="ARBA" id="ARBA00022777"/>
    </source>
</evidence>
<dbReference type="GO" id="GO:0007030">
    <property type="term" value="P:Golgi organization"/>
    <property type="evidence" value="ECO:0007669"/>
    <property type="project" value="TreeGrafter"/>
</dbReference>
<dbReference type="PANTHER" id="PTHR12865:SF1">
    <property type="entry name" value="PHOSPHATIDYLINOSITOL 4-KINASE TYPE 2"/>
    <property type="match status" value="1"/>
</dbReference>
<evidence type="ECO:0000256" key="8">
    <source>
        <dbReference type="ARBA" id="ARBA00023136"/>
    </source>
</evidence>
<dbReference type="GO" id="GO:0007032">
    <property type="term" value="P:endosome organization"/>
    <property type="evidence" value="ECO:0007669"/>
    <property type="project" value="TreeGrafter"/>
</dbReference>
<evidence type="ECO:0000256" key="7">
    <source>
        <dbReference type="ARBA" id="ARBA00022840"/>
    </source>
</evidence>
<comment type="catalytic activity">
    <reaction evidence="9">
        <text>a 1,2-diacyl-sn-glycero-3-phospho-(1D-myo-inositol) + ATP = a 1,2-diacyl-sn-glycero-3-phospho-(1D-myo-inositol 4-phosphate) + ADP + H(+)</text>
        <dbReference type="Rhea" id="RHEA:19877"/>
        <dbReference type="ChEBI" id="CHEBI:15378"/>
        <dbReference type="ChEBI" id="CHEBI:30616"/>
        <dbReference type="ChEBI" id="CHEBI:57880"/>
        <dbReference type="ChEBI" id="CHEBI:58178"/>
        <dbReference type="ChEBI" id="CHEBI:456216"/>
        <dbReference type="EC" id="2.7.1.67"/>
    </reaction>
</comment>
<dbReference type="Proteomes" id="UP001162156">
    <property type="component" value="Unassembled WGS sequence"/>
</dbReference>
<dbReference type="EMBL" id="JANEYF010003692">
    <property type="protein sequence ID" value="KAJ8934647.1"/>
    <property type="molecule type" value="Genomic_DNA"/>
</dbReference>
<dbReference type="EC" id="2.7.1.67" evidence="9"/>
<sequence length="342" mass="38958">MSASETIPILVNTSGSENEAHGALSIVCSDGEDVPLVPEVVFESALDSPGLNRESQPLLGGLDVSYNQFPDDPAFSDLVWQAEVAIDNGIFPERISQGSSGSYFVKNQSTVVKLVSETFNYLRIDRQKARVKRAIMEQFPNVGLRFNRIGLPPKANYWLRRFEGEPLPTGIAQKFQLQFERLVVLDYIIRNTDRGNDNWLIKYEQPTIVNGNTHPDSWRAYPYHWAWLPQAKVPFSKHTKDLVLPLLADMNFVQDLCDDLYLLFKQDKGFDRNLYERQMSVMRGQILNLTQALKDGKSPVQLVQMPAVVVERRVTPITFPVYLWLNVFLLFIGPKVSIHPDF</sequence>